<dbReference type="OrthoDB" id="2444842at2759"/>
<comment type="similarity">
    <text evidence="1">Belongs to the helicase family.</text>
</comment>
<keyword evidence="4" id="KW-1185">Reference proteome</keyword>
<keyword evidence="1" id="KW-0378">Hydrolase</keyword>
<dbReference type="InterPro" id="IPR010285">
    <property type="entry name" value="DNA_helicase_pif1-like_DEAD"/>
</dbReference>
<reference evidence="3" key="1">
    <citation type="submission" date="2021-06" db="EMBL/GenBank/DDBJ databases">
        <authorList>
            <person name="Kallberg Y."/>
            <person name="Tangrot J."/>
            <person name="Rosling A."/>
        </authorList>
    </citation>
    <scope>NUCLEOTIDE SEQUENCE</scope>
    <source>
        <strain evidence="3">MA453B</strain>
    </source>
</reference>
<dbReference type="AlphaFoldDB" id="A0A9N9A5J8"/>
<sequence>MILPCASTRIAILNYDRGYTAYLLFNIPVEYSEEGYKYQIKSNNKYAKLIQEASVIIWNELSIAQKVFIRIGNFRQVAPVVLNAKKTAMILESIKSSTI</sequence>
<keyword evidence="1" id="KW-0547">Nucleotide-binding</keyword>
<dbReference type="GO" id="GO:0016787">
    <property type="term" value="F:hydrolase activity"/>
    <property type="evidence" value="ECO:0007669"/>
    <property type="project" value="UniProtKB-KW"/>
</dbReference>
<comment type="catalytic activity">
    <reaction evidence="1">
        <text>ATP + H2O = ADP + phosphate + H(+)</text>
        <dbReference type="Rhea" id="RHEA:13065"/>
        <dbReference type="ChEBI" id="CHEBI:15377"/>
        <dbReference type="ChEBI" id="CHEBI:15378"/>
        <dbReference type="ChEBI" id="CHEBI:30616"/>
        <dbReference type="ChEBI" id="CHEBI:43474"/>
        <dbReference type="ChEBI" id="CHEBI:456216"/>
        <dbReference type="EC" id="5.6.2.3"/>
    </reaction>
</comment>
<proteinExistence type="inferred from homology"/>
<comment type="caution">
    <text evidence="3">The sequence shown here is derived from an EMBL/GenBank/DDBJ whole genome shotgun (WGS) entry which is preliminary data.</text>
</comment>
<keyword evidence="1" id="KW-0234">DNA repair</keyword>
<dbReference type="Proteomes" id="UP000789405">
    <property type="component" value="Unassembled WGS sequence"/>
</dbReference>
<organism evidence="3 4">
    <name type="scientific">Dentiscutata erythropus</name>
    <dbReference type="NCBI Taxonomy" id="1348616"/>
    <lineage>
        <taxon>Eukaryota</taxon>
        <taxon>Fungi</taxon>
        <taxon>Fungi incertae sedis</taxon>
        <taxon>Mucoromycota</taxon>
        <taxon>Glomeromycotina</taxon>
        <taxon>Glomeromycetes</taxon>
        <taxon>Diversisporales</taxon>
        <taxon>Gigasporaceae</taxon>
        <taxon>Dentiscutata</taxon>
    </lineage>
</organism>
<dbReference type="GO" id="GO:0043139">
    <property type="term" value="F:5'-3' DNA helicase activity"/>
    <property type="evidence" value="ECO:0007669"/>
    <property type="project" value="UniProtKB-EC"/>
</dbReference>
<name>A0A9N9A5J8_9GLOM</name>
<keyword evidence="1" id="KW-0233">DNA recombination</keyword>
<dbReference type="GO" id="GO:0006281">
    <property type="term" value="P:DNA repair"/>
    <property type="evidence" value="ECO:0007669"/>
    <property type="project" value="UniProtKB-KW"/>
</dbReference>
<dbReference type="EC" id="5.6.2.3" evidence="1"/>
<dbReference type="GO" id="GO:0006310">
    <property type="term" value="P:DNA recombination"/>
    <property type="evidence" value="ECO:0007669"/>
    <property type="project" value="UniProtKB-KW"/>
</dbReference>
<keyword evidence="1" id="KW-0227">DNA damage</keyword>
<keyword evidence="1" id="KW-0067">ATP-binding</keyword>
<evidence type="ECO:0000313" key="4">
    <source>
        <dbReference type="Proteomes" id="UP000789405"/>
    </source>
</evidence>
<dbReference type="EMBL" id="CAJVPY010001361">
    <property type="protein sequence ID" value="CAG8518622.1"/>
    <property type="molecule type" value="Genomic_DNA"/>
</dbReference>
<keyword evidence="1" id="KW-0347">Helicase</keyword>
<comment type="cofactor">
    <cofactor evidence="1">
        <name>Mg(2+)</name>
        <dbReference type="ChEBI" id="CHEBI:18420"/>
    </cofactor>
</comment>
<accession>A0A9N9A5J8</accession>
<evidence type="ECO:0000313" key="3">
    <source>
        <dbReference type="EMBL" id="CAG8518622.1"/>
    </source>
</evidence>
<dbReference type="GO" id="GO:0000723">
    <property type="term" value="P:telomere maintenance"/>
    <property type="evidence" value="ECO:0007669"/>
    <property type="project" value="InterPro"/>
</dbReference>
<evidence type="ECO:0000256" key="1">
    <source>
        <dbReference type="RuleBase" id="RU363044"/>
    </source>
</evidence>
<feature type="domain" description="DNA helicase Pif1-like DEAD-box helicase" evidence="2">
    <location>
        <begin position="2"/>
        <end position="66"/>
    </location>
</feature>
<dbReference type="Pfam" id="PF05970">
    <property type="entry name" value="PIF1"/>
    <property type="match status" value="1"/>
</dbReference>
<evidence type="ECO:0000259" key="2">
    <source>
        <dbReference type="Pfam" id="PF05970"/>
    </source>
</evidence>
<gene>
    <name evidence="3" type="ORF">DERYTH_LOCUS3756</name>
</gene>
<dbReference type="GO" id="GO:0005524">
    <property type="term" value="F:ATP binding"/>
    <property type="evidence" value="ECO:0007669"/>
    <property type="project" value="UniProtKB-KW"/>
</dbReference>
<protein>
    <recommendedName>
        <fullName evidence="1">ATP-dependent DNA helicase</fullName>
        <ecNumber evidence="1">5.6.2.3</ecNumber>
    </recommendedName>
</protein>